<keyword evidence="11" id="KW-1185">Reference proteome</keyword>
<dbReference type="OrthoDB" id="412814at2759"/>
<dbReference type="InterPro" id="IPR027450">
    <property type="entry name" value="AlkB-like"/>
</dbReference>
<name>S8E136_FOMSC</name>
<evidence type="ECO:0000256" key="6">
    <source>
        <dbReference type="ARBA" id="ARBA00023004"/>
    </source>
</evidence>
<accession>S8E136</accession>
<dbReference type="eggNOG" id="KOG3200">
    <property type="taxonomic scope" value="Eukaryota"/>
</dbReference>
<evidence type="ECO:0000256" key="2">
    <source>
        <dbReference type="ARBA" id="ARBA00007879"/>
    </source>
</evidence>
<dbReference type="GO" id="GO:0051213">
    <property type="term" value="F:dioxygenase activity"/>
    <property type="evidence" value="ECO:0007669"/>
    <property type="project" value="UniProtKB-KW"/>
</dbReference>
<reference evidence="10 11" key="1">
    <citation type="journal article" date="2012" name="Science">
        <title>The Paleozoic origin of enzymatic lignin decomposition reconstructed from 31 fungal genomes.</title>
        <authorList>
            <person name="Floudas D."/>
            <person name="Binder M."/>
            <person name="Riley R."/>
            <person name="Barry K."/>
            <person name="Blanchette R.A."/>
            <person name="Henrissat B."/>
            <person name="Martinez A.T."/>
            <person name="Otillar R."/>
            <person name="Spatafora J.W."/>
            <person name="Yadav J.S."/>
            <person name="Aerts A."/>
            <person name="Benoit I."/>
            <person name="Boyd A."/>
            <person name="Carlson A."/>
            <person name="Copeland A."/>
            <person name="Coutinho P.M."/>
            <person name="de Vries R.P."/>
            <person name="Ferreira P."/>
            <person name="Findley K."/>
            <person name="Foster B."/>
            <person name="Gaskell J."/>
            <person name="Glotzer D."/>
            <person name="Gorecki P."/>
            <person name="Heitman J."/>
            <person name="Hesse C."/>
            <person name="Hori C."/>
            <person name="Igarashi K."/>
            <person name="Jurgens J.A."/>
            <person name="Kallen N."/>
            <person name="Kersten P."/>
            <person name="Kohler A."/>
            <person name="Kuees U."/>
            <person name="Kumar T.K.A."/>
            <person name="Kuo A."/>
            <person name="LaButti K."/>
            <person name="Larrondo L.F."/>
            <person name="Lindquist E."/>
            <person name="Ling A."/>
            <person name="Lombard V."/>
            <person name="Lucas S."/>
            <person name="Lundell T."/>
            <person name="Martin R."/>
            <person name="McLaughlin D.J."/>
            <person name="Morgenstern I."/>
            <person name="Morin E."/>
            <person name="Murat C."/>
            <person name="Nagy L.G."/>
            <person name="Nolan M."/>
            <person name="Ohm R.A."/>
            <person name="Patyshakuliyeva A."/>
            <person name="Rokas A."/>
            <person name="Ruiz-Duenas F.J."/>
            <person name="Sabat G."/>
            <person name="Salamov A."/>
            <person name="Samejima M."/>
            <person name="Schmutz J."/>
            <person name="Slot J.C."/>
            <person name="St John F."/>
            <person name="Stenlid J."/>
            <person name="Sun H."/>
            <person name="Sun S."/>
            <person name="Syed K."/>
            <person name="Tsang A."/>
            <person name="Wiebenga A."/>
            <person name="Young D."/>
            <person name="Pisabarro A."/>
            <person name="Eastwood D.C."/>
            <person name="Martin F."/>
            <person name="Cullen D."/>
            <person name="Grigoriev I.V."/>
            <person name="Hibbett D.S."/>
        </authorList>
    </citation>
    <scope>NUCLEOTIDE SEQUENCE</scope>
    <source>
        <strain evidence="11">FP-58527</strain>
    </source>
</reference>
<keyword evidence="4" id="KW-0223">Dioxygenase</keyword>
<evidence type="ECO:0000256" key="7">
    <source>
        <dbReference type="ARBA" id="ARBA00023242"/>
    </source>
</evidence>
<keyword evidence="3" id="KW-0479">Metal-binding</keyword>
<dbReference type="PANTHER" id="PTHR46030:SF1">
    <property type="entry name" value="ALPHA-KETOGLUTARATE-DEPENDENT DIOXYGENASE ALKB HOMOLOG 6"/>
    <property type="match status" value="1"/>
</dbReference>
<dbReference type="PROSITE" id="PS51471">
    <property type="entry name" value="FE2OG_OXY"/>
    <property type="match status" value="1"/>
</dbReference>
<proteinExistence type="inferred from homology"/>
<dbReference type="EMBL" id="KE504161">
    <property type="protein sequence ID" value="EPS98901.1"/>
    <property type="molecule type" value="Genomic_DNA"/>
</dbReference>
<dbReference type="Pfam" id="PF13532">
    <property type="entry name" value="2OG-FeII_Oxy_2"/>
    <property type="match status" value="1"/>
</dbReference>
<dbReference type="AlphaFoldDB" id="S8E136"/>
<evidence type="ECO:0000256" key="3">
    <source>
        <dbReference type="ARBA" id="ARBA00022723"/>
    </source>
</evidence>
<comment type="similarity">
    <text evidence="2">Belongs to the alkB family.</text>
</comment>
<feature type="region of interest" description="Disordered" evidence="8">
    <location>
        <begin position="148"/>
        <end position="167"/>
    </location>
</feature>
<organism evidence="10 11">
    <name type="scientific">Fomitopsis schrenkii</name>
    <name type="common">Brown rot fungus</name>
    <dbReference type="NCBI Taxonomy" id="2126942"/>
    <lineage>
        <taxon>Eukaryota</taxon>
        <taxon>Fungi</taxon>
        <taxon>Dikarya</taxon>
        <taxon>Basidiomycota</taxon>
        <taxon>Agaricomycotina</taxon>
        <taxon>Agaricomycetes</taxon>
        <taxon>Polyporales</taxon>
        <taxon>Fomitopsis</taxon>
    </lineage>
</organism>
<dbReference type="Proteomes" id="UP000015241">
    <property type="component" value="Unassembled WGS sequence"/>
</dbReference>
<dbReference type="GO" id="GO:0046872">
    <property type="term" value="F:metal ion binding"/>
    <property type="evidence" value="ECO:0007669"/>
    <property type="project" value="UniProtKB-KW"/>
</dbReference>
<evidence type="ECO:0000256" key="8">
    <source>
        <dbReference type="SAM" id="MobiDB-lite"/>
    </source>
</evidence>
<dbReference type="SUPFAM" id="SSF51197">
    <property type="entry name" value="Clavaminate synthase-like"/>
    <property type="match status" value="1"/>
</dbReference>
<dbReference type="GO" id="GO:0005634">
    <property type="term" value="C:nucleus"/>
    <property type="evidence" value="ECO:0007669"/>
    <property type="project" value="UniProtKB-SubCell"/>
</dbReference>
<dbReference type="STRING" id="743788.S8E136"/>
<evidence type="ECO:0000256" key="1">
    <source>
        <dbReference type="ARBA" id="ARBA00004123"/>
    </source>
</evidence>
<gene>
    <name evidence="10" type="ORF">FOMPIDRAFT_1031202</name>
</gene>
<dbReference type="InterPro" id="IPR037151">
    <property type="entry name" value="AlkB-like_sf"/>
</dbReference>
<feature type="compositionally biased region" description="Low complexity" evidence="8">
    <location>
        <begin position="148"/>
        <end position="163"/>
    </location>
</feature>
<feature type="domain" description="Fe2OG dioxygenase" evidence="9">
    <location>
        <begin position="101"/>
        <end position="259"/>
    </location>
</feature>
<comment type="subcellular location">
    <subcellularLocation>
        <location evidence="1">Nucleus</location>
    </subcellularLocation>
</comment>
<dbReference type="InterPro" id="IPR032862">
    <property type="entry name" value="ALKBH6"/>
</dbReference>
<evidence type="ECO:0000313" key="10">
    <source>
        <dbReference type="EMBL" id="EPS98901.1"/>
    </source>
</evidence>
<sequence length="269" mass="29408">MASEAARLAQYLIPGTDEAFYIPDAITPEEEELLIRKIQESPLPKWKQLTNRRRVLQIWGGTMSAKGVLIPEEIPLFVRKHPDVIGSIRATGAFDSSPHGQPNHIIMNEYLPGQGIMPHEDGPAYHPVVATLSLGSHAVFHYYRYEPSPDSDSATTTAPSDTSTRGRAIDPAPIFSVLLEPRSLVITRSALYQTHLHGIDGVHTDFFPAPVPSTEDRAGGAVRIANADLLAGEVMRDVVKNGGRLARGPRYSLTCRDVARVAALPPVKR</sequence>
<dbReference type="InterPro" id="IPR005123">
    <property type="entry name" value="Oxoglu/Fe-dep_dioxygenase_dom"/>
</dbReference>
<dbReference type="PANTHER" id="PTHR46030">
    <property type="entry name" value="ALPHA-KETOGLUTARATE-DEPENDENT DIOXYGENASE ALKB HOMOLOG 6"/>
    <property type="match status" value="1"/>
</dbReference>
<evidence type="ECO:0000256" key="5">
    <source>
        <dbReference type="ARBA" id="ARBA00023002"/>
    </source>
</evidence>
<evidence type="ECO:0000313" key="11">
    <source>
        <dbReference type="Proteomes" id="UP000015241"/>
    </source>
</evidence>
<keyword evidence="6" id="KW-0408">Iron</keyword>
<dbReference type="HOGENOM" id="CLU_059836_0_0_1"/>
<dbReference type="InParanoid" id="S8E136"/>
<evidence type="ECO:0000259" key="9">
    <source>
        <dbReference type="PROSITE" id="PS51471"/>
    </source>
</evidence>
<dbReference type="Gene3D" id="2.60.120.590">
    <property type="entry name" value="Alpha-ketoglutarate-dependent dioxygenase AlkB-like"/>
    <property type="match status" value="1"/>
</dbReference>
<keyword evidence="5" id="KW-0560">Oxidoreductase</keyword>
<evidence type="ECO:0000256" key="4">
    <source>
        <dbReference type="ARBA" id="ARBA00022964"/>
    </source>
</evidence>
<protein>
    <recommendedName>
        <fullName evidence="9">Fe2OG dioxygenase domain-containing protein</fullName>
    </recommendedName>
</protein>
<keyword evidence="7" id="KW-0539">Nucleus</keyword>